<comment type="caution">
    <text evidence="1">The sequence shown here is derived from an EMBL/GenBank/DDBJ whole genome shotgun (WGS) entry which is preliminary data.</text>
</comment>
<dbReference type="EMBL" id="JAYKXN010000005">
    <property type="protein sequence ID" value="KAK7285269.1"/>
    <property type="molecule type" value="Genomic_DNA"/>
</dbReference>
<organism evidence="1 2">
    <name type="scientific">Clitoria ternatea</name>
    <name type="common">Butterfly pea</name>
    <dbReference type="NCBI Taxonomy" id="43366"/>
    <lineage>
        <taxon>Eukaryota</taxon>
        <taxon>Viridiplantae</taxon>
        <taxon>Streptophyta</taxon>
        <taxon>Embryophyta</taxon>
        <taxon>Tracheophyta</taxon>
        <taxon>Spermatophyta</taxon>
        <taxon>Magnoliopsida</taxon>
        <taxon>eudicotyledons</taxon>
        <taxon>Gunneridae</taxon>
        <taxon>Pentapetalae</taxon>
        <taxon>rosids</taxon>
        <taxon>fabids</taxon>
        <taxon>Fabales</taxon>
        <taxon>Fabaceae</taxon>
        <taxon>Papilionoideae</taxon>
        <taxon>50 kb inversion clade</taxon>
        <taxon>NPAAA clade</taxon>
        <taxon>indigoferoid/millettioid clade</taxon>
        <taxon>Phaseoleae</taxon>
        <taxon>Clitoria</taxon>
    </lineage>
</organism>
<protein>
    <submittedName>
        <fullName evidence="1">Uncharacterized protein</fullName>
    </submittedName>
</protein>
<keyword evidence="2" id="KW-1185">Reference proteome</keyword>
<dbReference type="Proteomes" id="UP001359559">
    <property type="component" value="Unassembled WGS sequence"/>
</dbReference>
<evidence type="ECO:0000313" key="1">
    <source>
        <dbReference type="EMBL" id="KAK7285269.1"/>
    </source>
</evidence>
<name>A0AAN9IS98_CLITE</name>
<evidence type="ECO:0000313" key="2">
    <source>
        <dbReference type="Proteomes" id="UP001359559"/>
    </source>
</evidence>
<proteinExistence type="predicted"/>
<gene>
    <name evidence="1" type="ORF">RJT34_20034</name>
</gene>
<accession>A0AAN9IS98</accession>
<sequence>MDHRICIERSIYIPDPVIFNTPKIEMSVEVAATHYLTQCQTLFWKLNRTVRCFDLYAISASCKFSISIRGTKLR</sequence>
<reference evidence="1 2" key="1">
    <citation type="submission" date="2024-01" db="EMBL/GenBank/DDBJ databases">
        <title>The genomes of 5 underutilized Papilionoideae crops provide insights into root nodulation and disease resistance.</title>
        <authorList>
            <person name="Yuan L."/>
        </authorList>
    </citation>
    <scope>NUCLEOTIDE SEQUENCE [LARGE SCALE GENOMIC DNA]</scope>
    <source>
        <strain evidence="1">LY-2023</strain>
        <tissue evidence="1">Leaf</tissue>
    </source>
</reference>
<dbReference type="AlphaFoldDB" id="A0AAN9IS98"/>